<dbReference type="BioCyc" id="EBAC796937-HMP:GMGH-1138-MONOMER"/>
<dbReference type="Proteomes" id="UP000003379">
    <property type="component" value="Unassembled WGS sequence"/>
</dbReference>
<proteinExistence type="predicted"/>
<dbReference type="HOGENOM" id="CLU_1282216_0_0_9"/>
<dbReference type="Gene3D" id="3.30.1490.480">
    <property type="entry name" value="Endolytic murein transglycosylase"/>
    <property type="match status" value="1"/>
</dbReference>
<comment type="caution">
    <text evidence="2">The sequence shown here is derived from an EMBL/GenBank/DDBJ whole genome shotgun (WGS) entry which is preliminary data.</text>
</comment>
<dbReference type="RefSeq" id="WP_009525371.1">
    <property type="nucleotide sequence ID" value="NZ_JBQMYE010000085.1"/>
</dbReference>
<name>G9WY85_9FIRM</name>
<reference evidence="2 5" key="1">
    <citation type="submission" date="2011-08" db="EMBL/GenBank/DDBJ databases">
        <title>The Genome Sequence of Eubacteriaceae bacterium ACC19a.</title>
        <authorList>
            <consortium name="The Broad Institute Genome Sequencing Platform"/>
            <person name="Earl A."/>
            <person name="Ward D."/>
            <person name="Feldgarden M."/>
            <person name="Gevers D."/>
            <person name="Sizova M."/>
            <person name="Hazen A."/>
            <person name="Epstein S."/>
            <person name="Young S.K."/>
            <person name="Zeng Q."/>
            <person name="Gargeya S."/>
            <person name="Fitzgerald M."/>
            <person name="Haas B."/>
            <person name="Abouelleil A."/>
            <person name="Alvarado L."/>
            <person name="Arachchi H.M."/>
            <person name="Berlin A."/>
            <person name="Brown A."/>
            <person name="Chapman S.B."/>
            <person name="Chen Z."/>
            <person name="Dunbar C."/>
            <person name="Freedman E."/>
            <person name="Gearin G."/>
            <person name="Gellesch M."/>
            <person name="Goldberg J."/>
            <person name="Griggs A."/>
            <person name="Gujja S."/>
            <person name="Heiman D."/>
            <person name="Howarth C."/>
            <person name="Larson L."/>
            <person name="Lui A."/>
            <person name="MacDonald P.J.P."/>
            <person name="Montmayeur A."/>
            <person name="Murphy C."/>
            <person name="Neiman D."/>
            <person name="Pearson M."/>
            <person name="Priest M."/>
            <person name="Roberts A."/>
            <person name="Saif S."/>
            <person name="Shea T."/>
            <person name="Shenoy N."/>
            <person name="Sisk P."/>
            <person name="Stolte C."/>
            <person name="Sykes S."/>
            <person name="Wortman J."/>
            <person name="Nusbaum C."/>
            <person name="Birren B."/>
        </authorList>
    </citation>
    <scope>NUCLEOTIDE SEQUENCE [LARGE SCALE GENOMIC DNA]</scope>
    <source>
        <strain evidence="2 5">ACC19a</strain>
    </source>
</reference>
<dbReference type="AlphaFoldDB" id="G9WY85"/>
<evidence type="ECO:0000313" key="5">
    <source>
        <dbReference type="Proteomes" id="UP000006437"/>
    </source>
</evidence>
<dbReference type="EMBL" id="AFZE01000002">
    <property type="protein sequence ID" value="EHL16589.1"/>
    <property type="molecule type" value="Genomic_DNA"/>
</dbReference>
<accession>G9WY85</accession>
<evidence type="ECO:0000313" key="3">
    <source>
        <dbReference type="EMBL" id="EHL19973.1"/>
    </source>
</evidence>
<keyword evidence="1" id="KW-0472">Membrane</keyword>
<evidence type="ECO:0000313" key="4">
    <source>
        <dbReference type="Proteomes" id="UP000003379"/>
    </source>
</evidence>
<dbReference type="EMBL" id="AFZG01000012">
    <property type="protein sequence ID" value="EHL19973.1"/>
    <property type="molecule type" value="Genomic_DNA"/>
</dbReference>
<gene>
    <name evidence="3" type="ORF">HMPREF9628_00970</name>
    <name evidence="2" type="ORF">HMPREF9629_01136</name>
</gene>
<protein>
    <submittedName>
        <fullName evidence="2">Uncharacterized protein</fullName>
    </submittedName>
</protein>
<keyword evidence="1" id="KW-1133">Transmembrane helix</keyword>
<evidence type="ECO:0000313" key="2">
    <source>
        <dbReference type="EMBL" id="EHL16589.1"/>
    </source>
</evidence>
<dbReference type="Proteomes" id="UP000006437">
    <property type="component" value="Unassembled WGS sequence"/>
</dbReference>
<dbReference type="STRING" id="796937.HMPREF9630_00425"/>
<reference evidence="3 4" key="2">
    <citation type="submission" date="2011-08" db="EMBL/GenBank/DDBJ databases">
        <title>The Genome Sequence of Eubacteriaceae bacterium CM5.</title>
        <authorList>
            <consortium name="The Broad Institute Genome Sequencing Platform"/>
            <person name="Earl A."/>
            <person name="Ward D."/>
            <person name="Feldgarden M."/>
            <person name="Gevers D."/>
            <person name="Sizova M."/>
            <person name="Hazen A."/>
            <person name="Epstein S."/>
            <person name="Young S.K."/>
            <person name="Zeng Q."/>
            <person name="Gargeya S."/>
            <person name="Fitzgerald M."/>
            <person name="Haas B."/>
            <person name="Abouelleil A."/>
            <person name="Alvarado L."/>
            <person name="Arachchi H.M."/>
            <person name="Berlin A."/>
            <person name="Brown A."/>
            <person name="Chapman S.B."/>
            <person name="Chen Z."/>
            <person name="Dunbar C."/>
            <person name="Freedman E."/>
            <person name="Gearin G."/>
            <person name="Gellesch M."/>
            <person name="Goldberg J."/>
            <person name="Griggs A."/>
            <person name="Gujja S."/>
            <person name="Heiman D."/>
            <person name="Howarth C."/>
            <person name="Larson L."/>
            <person name="Lui A."/>
            <person name="MacDonald P.J.P."/>
            <person name="Montmayeur A."/>
            <person name="Murphy C."/>
            <person name="Neiman D."/>
            <person name="Pearson M."/>
            <person name="Priest M."/>
            <person name="Roberts A."/>
            <person name="Saif S."/>
            <person name="Shea T."/>
            <person name="Shenoy N."/>
            <person name="Sisk P."/>
            <person name="Stolte C."/>
            <person name="Sykes S."/>
            <person name="Wortman J."/>
            <person name="Nusbaum C."/>
            <person name="Birren B."/>
        </authorList>
    </citation>
    <scope>NUCLEOTIDE SEQUENCE [LARGE SCALE GENOMIC DNA]</scope>
    <source>
        <strain evidence="3 4">CM5</strain>
    </source>
</reference>
<keyword evidence="1" id="KW-0812">Transmembrane</keyword>
<feature type="transmembrane region" description="Helical" evidence="1">
    <location>
        <begin position="12"/>
        <end position="31"/>
    </location>
</feature>
<sequence length="215" mass="25027">MKKNIFKQSYFLGMSMGICISILIVIIFFSFDKTASKERAKLINENADLKSQLIEKDTKIEELNISINDLKMKNTEKKEKSETDKTDAEKIVLDIRQDMSNSQIADLLVENEIYTHKNDILLIMEILNFDRYRYSEVLEKYGYISGSYELNQALKQIENSQYGVTDALYSSGLVKDKNSFMKLLYLFDINNRIKYGQKQFNKNSSLREVCDILIS</sequence>
<evidence type="ECO:0000256" key="1">
    <source>
        <dbReference type="SAM" id="Phobius"/>
    </source>
</evidence>
<organism evidence="2 5">
    <name type="scientific">Peptoanaerobacter stomatis</name>
    <dbReference type="NCBI Taxonomy" id="796937"/>
    <lineage>
        <taxon>Bacteria</taxon>
        <taxon>Bacillati</taxon>
        <taxon>Bacillota</taxon>
        <taxon>Clostridia</taxon>
        <taxon>Peptostreptococcales</taxon>
        <taxon>Filifactoraceae</taxon>
        <taxon>Peptoanaerobacter</taxon>
    </lineage>
</organism>
<accession>G9XAF3</accession>